<dbReference type="Proteomes" id="UP000070328">
    <property type="component" value="Unassembled WGS sequence"/>
</dbReference>
<dbReference type="AlphaFoldDB" id="A0A135RR00"/>
<protein>
    <submittedName>
        <fullName evidence="1">Uncharacterized protein</fullName>
    </submittedName>
</protein>
<proteinExistence type="predicted"/>
<dbReference type="EMBL" id="JFBX01000877">
    <property type="protein sequence ID" value="KXH26153.1"/>
    <property type="molecule type" value="Genomic_DNA"/>
</dbReference>
<name>A0A135RR00_9PEZI</name>
<organism evidence="1 2">
    <name type="scientific">Colletotrichum simmondsii</name>
    <dbReference type="NCBI Taxonomy" id="703756"/>
    <lineage>
        <taxon>Eukaryota</taxon>
        <taxon>Fungi</taxon>
        <taxon>Dikarya</taxon>
        <taxon>Ascomycota</taxon>
        <taxon>Pezizomycotina</taxon>
        <taxon>Sordariomycetes</taxon>
        <taxon>Hypocreomycetidae</taxon>
        <taxon>Glomerellales</taxon>
        <taxon>Glomerellaceae</taxon>
        <taxon>Colletotrichum</taxon>
        <taxon>Colletotrichum acutatum species complex</taxon>
    </lineage>
</organism>
<gene>
    <name evidence="1" type="ORF">CSIM01_11423</name>
</gene>
<evidence type="ECO:0000313" key="1">
    <source>
        <dbReference type="EMBL" id="KXH26153.1"/>
    </source>
</evidence>
<comment type="caution">
    <text evidence="1">The sequence shown here is derived from an EMBL/GenBank/DDBJ whole genome shotgun (WGS) entry which is preliminary data.</text>
</comment>
<reference evidence="1 2" key="1">
    <citation type="submission" date="2014-02" db="EMBL/GenBank/DDBJ databases">
        <title>The genome sequence of Colletotrichum simmondsii CBS122122.</title>
        <authorList>
            <person name="Baroncelli R."/>
            <person name="Thon M.R."/>
        </authorList>
    </citation>
    <scope>NUCLEOTIDE SEQUENCE [LARGE SCALE GENOMIC DNA]</scope>
    <source>
        <strain evidence="1 2">CBS122122</strain>
    </source>
</reference>
<keyword evidence="2" id="KW-1185">Reference proteome</keyword>
<sequence>MNPPPRRLRLVPKVTFLLSSIAIHYQVVKFVYNNHTPHDLLNPSLLFVFPCTIFIVSHGLGALRHHAPHPNHPVAEISAMGHRDSSMADGLGIQAVPHYHTVVARRPAVEEDKQAEPAGPCARASACGATGRGVISKARFSYGLLVVVDGENQRTVDMGVDFA</sequence>
<accession>A0A135RR00</accession>
<evidence type="ECO:0000313" key="2">
    <source>
        <dbReference type="Proteomes" id="UP000070328"/>
    </source>
</evidence>